<evidence type="ECO:0000313" key="1">
    <source>
        <dbReference type="EMBL" id="KAB1887523.1"/>
    </source>
</evidence>
<name>A0AAD3X8L7_MICMQ</name>
<organism evidence="1 2">
    <name type="scientific">Microbacterium maritypicum</name>
    <name type="common">Microbacterium liquefaciens</name>
    <dbReference type="NCBI Taxonomy" id="33918"/>
    <lineage>
        <taxon>Bacteria</taxon>
        <taxon>Bacillati</taxon>
        <taxon>Actinomycetota</taxon>
        <taxon>Actinomycetes</taxon>
        <taxon>Micrococcales</taxon>
        <taxon>Microbacteriaceae</taxon>
        <taxon>Microbacterium</taxon>
    </lineage>
</organism>
<evidence type="ECO:0000313" key="2">
    <source>
        <dbReference type="Proteomes" id="UP000436027"/>
    </source>
</evidence>
<gene>
    <name evidence="1" type="ORF">F6W70_09125</name>
</gene>
<comment type="caution">
    <text evidence="1">The sequence shown here is derived from an EMBL/GenBank/DDBJ whole genome shotgun (WGS) entry which is preliminary data.</text>
</comment>
<protein>
    <recommendedName>
        <fullName evidence="3">Phage portal protein</fullName>
    </recommendedName>
</protein>
<dbReference type="EMBL" id="WAAQ01000001">
    <property type="protein sequence ID" value="KAB1887523.1"/>
    <property type="molecule type" value="Genomic_DNA"/>
</dbReference>
<proteinExistence type="predicted"/>
<dbReference type="Gene3D" id="1.20.1270.210">
    <property type="match status" value="1"/>
</dbReference>
<accession>A0AAD3X8L7</accession>
<dbReference type="Proteomes" id="UP000436027">
    <property type="component" value="Unassembled WGS sequence"/>
</dbReference>
<dbReference type="AlphaFoldDB" id="A0AAD3X8L7"/>
<dbReference type="RefSeq" id="WP_151486442.1">
    <property type="nucleotide sequence ID" value="NZ_WAAQ01000001.1"/>
</dbReference>
<sequence>MTLGLYNFLTGGRRLTQAAPPMLASPYSGDHLAQAIVGDYFGQLPGEAVNRAVARRVPEVRRALAAHQSLVTKLRFEKYVAGTPAARTEDQPHWVSSCEYPGMSRWLAVKQLVEELYFEGFGVLGCWLDTSDPQLVYDWITIPRNLWSVDPETQSVVIDKSVPAAYRMRAVVVPLGSSGLLVDGIDSIRQARKIEIARQARLDSPPAATELHITDPAFDGMEREETQKLIANYKEGRNKSSISVTPTYIEVKERGTSGSLDLFEEAKNSVRIDLAMHTGVPLNFVGASKEGGGSGGNVQYQNVNGETSDLWTFGSSEYAIAIAAALSADVVVGEGAEVRADASAFAVPAPLSIDPEAGDSASSTIKEN</sequence>
<dbReference type="Gene3D" id="3.30.1120.70">
    <property type="match status" value="1"/>
</dbReference>
<dbReference type="Gene3D" id="3.40.140.120">
    <property type="match status" value="1"/>
</dbReference>
<reference evidence="1 2" key="1">
    <citation type="submission" date="2019-09" db="EMBL/GenBank/DDBJ databases">
        <title>Whole genome sequencing of Microbacterium maritypicum.</title>
        <authorList>
            <person name="Lenchi N."/>
        </authorList>
    </citation>
    <scope>NUCLEOTIDE SEQUENCE [LARGE SCALE GENOMIC DNA]</scope>
    <source>
        <strain evidence="1 2">DSM 12512</strain>
    </source>
</reference>
<evidence type="ECO:0008006" key="3">
    <source>
        <dbReference type="Google" id="ProtNLM"/>
    </source>
</evidence>